<evidence type="ECO:0000313" key="4">
    <source>
        <dbReference type="Ensembl" id="ENSTNIP00000001183.1"/>
    </source>
</evidence>
<evidence type="ECO:0000256" key="2">
    <source>
        <dbReference type="ARBA" id="ARBA00038124"/>
    </source>
</evidence>
<name>H3BYW7_TETNG</name>
<feature type="chain" id="PRO_5003581656" evidence="3">
    <location>
        <begin position="17"/>
        <end position="165"/>
    </location>
</feature>
<dbReference type="Ensembl" id="ENSTNIT00000002318.1">
    <property type="protein sequence ID" value="ENSTNIP00000001183.1"/>
    <property type="gene ID" value="ENSTNIG00000008893.1"/>
</dbReference>
<dbReference type="PANTHER" id="PTHR15337">
    <property type="entry name" value="ANTERIOR GRADIENT PROTEIN-RELATED"/>
    <property type="match status" value="1"/>
</dbReference>
<evidence type="ECO:0000256" key="3">
    <source>
        <dbReference type="SAM" id="SignalP"/>
    </source>
</evidence>
<feature type="signal peptide" evidence="3">
    <location>
        <begin position="1"/>
        <end position="16"/>
    </location>
</feature>
<dbReference type="GO" id="GO:0005783">
    <property type="term" value="C:endoplasmic reticulum"/>
    <property type="evidence" value="ECO:0007669"/>
    <property type="project" value="TreeGrafter"/>
</dbReference>
<reference evidence="5" key="1">
    <citation type="journal article" date="2004" name="Nature">
        <title>Genome duplication in the teleost fish Tetraodon nigroviridis reveals the early vertebrate proto-karyotype.</title>
        <authorList>
            <person name="Jaillon O."/>
            <person name="Aury J.-M."/>
            <person name="Brunet F."/>
            <person name="Petit J.-L."/>
            <person name="Stange-Thomann N."/>
            <person name="Mauceli E."/>
            <person name="Bouneau L."/>
            <person name="Fischer C."/>
            <person name="Ozouf-Costaz C."/>
            <person name="Bernot A."/>
            <person name="Nicaud S."/>
            <person name="Jaffe D."/>
            <person name="Fisher S."/>
            <person name="Lutfalla G."/>
            <person name="Dossat C."/>
            <person name="Segurens B."/>
            <person name="Dasilva C."/>
            <person name="Salanoubat M."/>
            <person name="Levy M."/>
            <person name="Boudet N."/>
            <person name="Castellano S."/>
            <person name="Anthouard V."/>
            <person name="Jubin C."/>
            <person name="Castelli V."/>
            <person name="Katinka M."/>
            <person name="Vacherie B."/>
            <person name="Biemont C."/>
            <person name="Skalli Z."/>
            <person name="Cattolico L."/>
            <person name="Poulain J."/>
            <person name="De Berardinis V."/>
            <person name="Cruaud C."/>
            <person name="Duprat S."/>
            <person name="Brottier P."/>
            <person name="Coutanceau J.-P."/>
            <person name="Gouzy J."/>
            <person name="Parra G."/>
            <person name="Lardier G."/>
            <person name="Chapple C."/>
            <person name="McKernan K.J."/>
            <person name="McEwan P."/>
            <person name="Bosak S."/>
            <person name="Kellis M."/>
            <person name="Volff J.-N."/>
            <person name="Guigo R."/>
            <person name="Zody M.C."/>
            <person name="Mesirov J."/>
            <person name="Lindblad-Toh K."/>
            <person name="Birren B."/>
            <person name="Nusbaum C."/>
            <person name="Kahn D."/>
            <person name="Robinson-Rechavi M."/>
            <person name="Laudet V."/>
            <person name="Schachter V."/>
            <person name="Quetier F."/>
            <person name="Saurin W."/>
            <person name="Scarpelli C."/>
            <person name="Wincker P."/>
            <person name="Lander E.S."/>
            <person name="Weissenbach J."/>
            <person name="Roest Crollius H."/>
        </authorList>
    </citation>
    <scope>NUCLEOTIDE SEQUENCE [LARGE SCALE GENOMIC DNA]</scope>
</reference>
<dbReference type="InterPro" id="IPR051099">
    <property type="entry name" value="AGR/TXD"/>
</dbReference>
<dbReference type="FunFam" id="3.40.30.10:FF:000036">
    <property type="entry name" value="anterior gradient protein 2 homolog"/>
    <property type="match status" value="1"/>
</dbReference>
<dbReference type="PANTHER" id="PTHR15337:SF5">
    <property type="entry name" value="ANTERIOR GRADIENT PROTEIN 3"/>
    <property type="match status" value="1"/>
</dbReference>
<evidence type="ECO:0000313" key="5">
    <source>
        <dbReference type="Proteomes" id="UP000007303"/>
    </source>
</evidence>
<evidence type="ECO:0000256" key="1">
    <source>
        <dbReference type="ARBA" id="ARBA00022729"/>
    </source>
</evidence>
<dbReference type="InterPro" id="IPR036249">
    <property type="entry name" value="Thioredoxin-like_sf"/>
</dbReference>
<dbReference type="Proteomes" id="UP000007303">
    <property type="component" value="Unassembled WGS sequence"/>
</dbReference>
<protein>
    <submittedName>
        <fullName evidence="4">Anterior gradient 1</fullName>
    </submittedName>
</protein>
<reference evidence="4" key="2">
    <citation type="submission" date="2025-08" db="UniProtKB">
        <authorList>
            <consortium name="Ensembl"/>
        </authorList>
    </citation>
    <scope>IDENTIFICATION</scope>
</reference>
<proteinExistence type="inferred from homology"/>
<dbReference type="SUPFAM" id="SSF52833">
    <property type="entry name" value="Thioredoxin-like"/>
    <property type="match status" value="1"/>
</dbReference>
<comment type="similarity">
    <text evidence="2">Belongs to the AGR family.</text>
</comment>
<dbReference type="AlphaFoldDB" id="H3BYW7"/>
<reference evidence="4" key="3">
    <citation type="submission" date="2025-09" db="UniProtKB">
        <authorList>
            <consortium name="Ensembl"/>
        </authorList>
    </citation>
    <scope>IDENTIFICATION</scope>
</reference>
<sequence>MLRWVLLLALCATCGGAGKQKKVKPGPKPSLARGWGGSLKWARSYEHALAKMVQSQKPLMVIHHKEECRFSQALKKAFADEQSIQEMAKDFIMLNLLVKKEETPDPNLAPDGYYVPRILFVDPSMTVRTDIRGKYSNRQYAYEPGDMADLLKSMKKAKVLIHTEL</sequence>
<organism evidence="4 5">
    <name type="scientific">Tetraodon nigroviridis</name>
    <name type="common">Spotted green pufferfish</name>
    <name type="synonym">Chelonodon nigroviridis</name>
    <dbReference type="NCBI Taxonomy" id="99883"/>
    <lineage>
        <taxon>Eukaryota</taxon>
        <taxon>Metazoa</taxon>
        <taxon>Chordata</taxon>
        <taxon>Craniata</taxon>
        <taxon>Vertebrata</taxon>
        <taxon>Euteleostomi</taxon>
        <taxon>Actinopterygii</taxon>
        <taxon>Neopterygii</taxon>
        <taxon>Teleostei</taxon>
        <taxon>Neoteleostei</taxon>
        <taxon>Acanthomorphata</taxon>
        <taxon>Eupercaria</taxon>
        <taxon>Tetraodontiformes</taxon>
        <taxon>Tetradontoidea</taxon>
        <taxon>Tetraodontidae</taxon>
        <taxon>Tetraodon</taxon>
    </lineage>
</organism>
<keyword evidence="5" id="KW-1185">Reference proteome</keyword>
<dbReference type="Gene3D" id="3.40.30.10">
    <property type="entry name" value="Glutaredoxin"/>
    <property type="match status" value="1"/>
</dbReference>
<dbReference type="HOGENOM" id="CLU_088048_1_0_1"/>
<accession>H3BYW7</accession>
<dbReference type="Pfam" id="PF13899">
    <property type="entry name" value="Thioredoxin_7"/>
    <property type="match status" value="1"/>
</dbReference>
<dbReference type="GeneTree" id="ENSGT00530000063273"/>
<keyword evidence="1 3" id="KW-0732">Signal</keyword>